<evidence type="ECO:0000313" key="1">
    <source>
        <dbReference type="EMBL" id="MFC3127525.1"/>
    </source>
</evidence>
<dbReference type="RefSeq" id="WP_379599611.1">
    <property type="nucleotide sequence ID" value="NZ_JBHRTN010000028.1"/>
</dbReference>
<sequence length="275" mass="29613">MDFPHRLSLERRRPLLDRLSSSASHSSPPPDPAIVVPIPGYRPFCNGTAVEREACADQAILLAGVEKIISWFAGPCVAQGIHAGLMLPVILLWSPIEKKHIIPGTKRHIDAVHSHTGSSAMKLSRCLQAALIVLTTGLELPARAETATEVINGATCISYPPYDTTSAVPYQHWLYVFRELAFCHITMPPGWSVDDLSYVLFNASLSSGTLTARLCVHSGTFTVTCGAPRTLSGGATLQWVQPPVVPSSASGAFVQLQFPGGTVSSVRQLVPVWIR</sequence>
<proteinExistence type="predicted"/>
<dbReference type="Proteomes" id="UP001595593">
    <property type="component" value="Unassembled WGS sequence"/>
</dbReference>
<accession>A0ABV7G8F7</accession>
<comment type="caution">
    <text evidence="1">The sequence shown here is derived from an EMBL/GenBank/DDBJ whole genome shotgun (WGS) entry which is preliminary data.</text>
</comment>
<organism evidence="1 2">
    <name type="scientific">Teichococcus globiformis</name>
    <dbReference type="NCBI Taxonomy" id="2307229"/>
    <lineage>
        <taxon>Bacteria</taxon>
        <taxon>Pseudomonadati</taxon>
        <taxon>Pseudomonadota</taxon>
        <taxon>Alphaproteobacteria</taxon>
        <taxon>Acetobacterales</taxon>
        <taxon>Roseomonadaceae</taxon>
        <taxon>Roseomonas</taxon>
    </lineage>
</organism>
<dbReference type="EMBL" id="JBHRTN010000028">
    <property type="protein sequence ID" value="MFC3127525.1"/>
    <property type="molecule type" value="Genomic_DNA"/>
</dbReference>
<protein>
    <submittedName>
        <fullName evidence="1">Uncharacterized protein</fullName>
    </submittedName>
</protein>
<reference evidence="2" key="1">
    <citation type="journal article" date="2019" name="Int. J. Syst. Evol. Microbiol.">
        <title>The Global Catalogue of Microorganisms (GCM) 10K type strain sequencing project: providing services to taxonomists for standard genome sequencing and annotation.</title>
        <authorList>
            <consortium name="The Broad Institute Genomics Platform"/>
            <consortium name="The Broad Institute Genome Sequencing Center for Infectious Disease"/>
            <person name="Wu L."/>
            <person name="Ma J."/>
        </authorList>
    </citation>
    <scope>NUCLEOTIDE SEQUENCE [LARGE SCALE GENOMIC DNA]</scope>
    <source>
        <strain evidence="2">KCTC 52094</strain>
    </source>
</reference>
<evidence type="ECO:0000313" key="2">
    <source>
        <dbReference type="Proteomes" id="UP001595593"/>
    </source>
</evidence>
<name>A0ABV7G8F7_9PROT</name>
<keyword evidence="2" id="KW-1185">Reference proteome</keyword>
<gene>
    <name evidence="1" type="ORF">ACFOD4_20880</name>
</gene>